<keyword evidence="4" id="KW-1185">Reference proteome</keyword>
<reference evidence="3 4" key="1">
    <citation type="submission" date="2018-11" db="EMBL/GenBank/DDBJ databases">
        <authorList>
            <consortium name="Pathogen Informatics"/>
        </authorList>
    </citation>
    <scope>NUCLEOTIDE SEQUENCE [LARGE SCALE GENOMIC DNA]</scope>
</reference>
<organism evidence="3 4">
    <name type="scientific">Strongylus vulgaris</name>
    <name type="common">Blood worm</name>
    <dbReference type="NCBI Taxonomy" id="40348"/>
    <lineage>
        <taxon>Eukaryota</taxon>
        <taxon>Metazoa</taxon>
        <taxon>Ecdysozoa</taxon>
        <taxon>Nematoda</taxon>
        <taxon>Chromadorea</taxon>
        <taxon>Rhabditida</taxon>
        <taxon>Rhabditina</taxon>
        <taxon>Rhabditomorpha</taxon>
        <taxon>Strongyloidea</taxon>
        <taxon>Strongylidae</taxon>
        <taxon>Strongylus</taxon>
    </lineage>
</organism>
<feature type="region of interest" description="Disordered" evidence="1">
    <location>
        <begin position="1"/>
        <end position="22"/>
    </location>
</feature>
<dbReference type="InterPro" id="IPR012541">
    <property type="entry name" value="DBP10_C"/>
</dbReference>
<evidence type="ECO:0000313" key="4">
    <source>
        <dbReference type="Proteomes" id="UP000270094"/>
    </source>
</evidence>
<dbReference type="GO" id="GO:0003724">
    <property type="term" value="F:RNA helicase activity"/>
    <property type="evidence" value="ECO:0007669"/>
    <property type="project" value="InterPro"/>
</dbReference>
<feature type="non-terminal residue" evidence="3">
    <location>
        <position position="1"/>
    </location>
</feature>
<proteinExistence type="predicted"/>
<feature type="region of interest" description="Disordered" evidence="1">
    <location>
        <begin position="44"/>
        <end position="64"/>
    </location>
</feature>
<dbReference type="SMART" id="SM01123">
    <property type="entry name" value="DBP10CT"/>
    <property type="match status" value="1"/>
</dbReference>
<evidence type="ECO:0000313" key="3">
    <source>
        <dbReference type="EMBL" id="VDM73808.1"/>
    </source>
</evidence>
<evidence type="ECO:0000259" key="2">
    <source>
        <dbReference type="SMART" id="SM01123"/>
    </source>
</evidence>
<name>A0A3P7L3L0_STRVU</name>
<sequence length="186" mass="21090">QEQKAKKKEELLGNQENGPEKAIAIQADESAISEVFTEVVGRGLSGEATKAKTSNKVDRAEQRRREKARHFVAYSSADYESEKQLALDKVDFARQADGAAVEIFADDDKGMYKQKHAKRWDRKKKRYVGASGDGPDNKKIRTEDGTWLPASYKTGRYEDWKKKQKLGYKKASIFYLNAYVLITVCS</sequence>
<dbReference type="AlphaFoldDB" id="A0A3P7L3L0"/>
<feature type="domain" description="DBP10 C-terminal" evidence="2">
    <location>
        <begin position="102"/>
        <end position="163"/>
    </location>
</feature>
<dbReference type="OrthoDB" id="5875111at2759"/>
<dbReference type="Pfam" id="PF08147">
    <property type="entry name" value="DBP10CT"/>
    <property type="match status" value="1"/>
</dbReference>
<gene>
    <name evidence="3" type="ORF">SVUK_LOCUS8806</name>
</gene>
<protein>
    <recommendedName>
        <fullName evidence="2">DBP10 C-terminal domain-containing protein</fullName>
    </recommendedName>
</protein>
<evidence type="ECO:0000256" key="1">
    <source>
        <dbReference type="SAM" id="MobiDB-lite"/>
    </source>
</evidence>
<accession>A0A3P7L3L0</accession>
<dbReference type="EMBL" id="UYYB01032568">
    <property type="protein sequence ID" value="VDM73808.1"/>
    <property type="molecule type" value="Genomic_DNA"/>
</dbReference>
<dbReference type="GO" id="GO:0005634">
    <property type="term" value="C:nucleus"/>
    <property type="evidence" value="ECO:0007669"/>
    <property type="project" value="InterPro"/>
</dbReference>
<dbReference type="GO" id="GO:0005524">
    <property type="term" value="F:ATP binding"/>
    <property type="evidence" value="ECO:0007669"/>
    <property type="project" value="InterPro"/>
</dbReference>
<feature type="compositionally biased region" description="Basic and acidic residues" evidence="1">
    <location>
        <begin position="55"/>
        <end position="64"/>
    </location>
</feature>
<feature type="compositionally biased region" description="Basic and acidic residues" evidence="1">
    <location>
        <begin position="1"/>
        <end position="11"/>
    </location>
</feature>
<dbReference type="GO" id="GO:0003723">
    <property type="term" value="F:RNA binding"/>
    <property type="evidence" value="ECO:0007669"/>
    <property type="project" value="InterPro"/>
</dbReference>
<dbReference type="Proteomes" id="UP000270094">
    <property type="component" value="Unassembled WGS sequence"/>
</dbReference>
<feature type="region of interest" description="Disordered" evidence="1">
    <location>
        <begin position="123"/>
        <end position="143"/>
    </location>
</feature>